<comment type="caution">
    <text evidence="4">The sequence shown here is derived from an EMBL/GenBank/DDBJ whole genome shotgun (WGS) entry which is preliminary data.</text>
</comment>
<dbReference type="GO" id="GO:1990904">
    <property type="term" value="C:ribonucleoprotein complex"/>
    <property type="evidence" value="ECO:0007669"/>
    <property type="project" value="UniProtKB-KW"/>
</dbReference>
<dbReference type="Proteomes" id="UP000783686">
    <property type="component" value="Unassembled WGS sequence"/>
</dbReference>
<dbReference type="EMBL" id="CAJFCW020000004">
    <property type="protein sequence ID" value="CAG9112278.1"/>
    <property type="molecule type" value="Genomic_DNA"/>
</dbReference>
<dbReference type="AlphaFoldDB" id="A0A811KVH3"/>
<evidence type="ECO:0000256" key="2">
    <source>
        <dbReference type="ARBA" id="ARBA00022980"/>
    </source>
</evidence>
<dbReference type="PANTHER" id="PTHR36427">
    <property type="entry name" value="54S RIBOSOMAL PROTEIN L1, MITOCHONDRIAL"/>
    <property type="match status" value="1"/>
</dbReference>
<evidence type="ECO:0008006" key="6">
    <source>
        <dbReference type="Google" id="ProtNLM"/>
    </source>
</evidence>
<keyword evidence="2" id="KW-0689">Ribosomal protein</keyword>
<dbReference type="InterPro" id="IPR023674">
    <property type="entry name" value="Ribosomal_uL1-like"/>
</dbReference>
<sequence>MSFAVFRVSRLLGSFDGQINGICATFSPSCVQVRGRKRALKKPLSRQEKLARRIKREEKEAAKKQFSFMERIKIRRMKEMQSPSEMGPGRYDENKEVGLPEKPMATVYIKSDVKEQFYSISEALALHRLQQRPEIYDNLNAQLKLRLELNMTTERATKMMTASDEIIPVPFPFDHKEKRSILAFAADLKTQDIALNAGAEVAVGLDMVKKIIKGQFRIDDYDFCVAHSNMAGPILAPLRGLLKSRYPSKLNGAMGDDLVELVDKFKKGVKLSIKPDGVYPMWGLSEPVIGRLNMSDQQIEENIKAVVEAVCAHRNPALGPFINRCMLTLLPPKVYIPIDVTPYMPVATEEQIDKLQSRKKKKKAKVVVEEDVEEKKNADDYLVSLM</sequence>
<evidence type="ECO:0000313" key="5">
    <source>
        <dbReference type="Proteomes" id="UP000614601"/>
    </source>
</evidence>
<keyword evidence="5" id="KW-1185">Reference proteome</keyword>
<reference evidence="4" key="1">
    <citation type="submission" date="2020-09" db="EMBL/GenBank/DDBJ databases">
        <authorList>
            <person name="Kikuchi T."/>
        </authorList>
    </citation>
    <scope>NUCLEOTIDE SEQUENCE</scope>
    <source>
        <strain evidence="4">SH1</strain>
    </source>
</reference>
<accession>A0A811KVH3</accession>
<organism evidence="4 5">
    <name type="scientific">Bursaphelenchus okinawaensis</name>
    <dbReference type="NCBI Taxonomy" id="465554"/>
    <lineage>
        <taxon>Eukaryota</taxon>
        <taxon>Metazoa</taxon>
        <taxon>Ecdysozoa</taxon>
        <taxon>Nematoda</taxon>
        <taxon>Chromadorea</taxon>
        <taxon>Rhabditida</taxon>
        <taxon>Tylenchina</taxon>
        <taxon>Tylenchomorpha</taxon>
        <taxon>Aphelenchoidea</taxon>
        <taxon>Aphelenchoididae</taxon>
        <taxon>Bursaphelenchus</taxon>
    </lineage>
</organism>
<protein>
    <recommendedName>
        <fullName evidence="6">Ribosomal protein</fullName>
    </recommendedName>
</protein>
<dbReference type="Gene3D" id="3.40.50.790">
    <property type="match status" value="1"/>
</dbReference>
<keyword evidence="3" id="KW-0687">Ribonucleoprotein</keyword>
<dbReference type="PANTHER" id="PTHR36427:SF3">
    <property type="entry name" value="LARGE RIBOSOMAL SUBUNIT PROTEIN UL1M"/>
    <property type="match status" value="1"/>
</dbReference>
<evidence type="ECO:0000256" key="3">
    <source>
        <dbReference type="ARBA" id="ARBA00023274"/>
    </source>
</evidence>
<dbReference type="InterPro" id="IPR028364">
    <property type="entry name" value="Ribosomal_uL1/biogenesis"/>
</dbReference>
<dbReference type="Proteomes" id="UP000614601">
    <property type="component" value="Unassembled WGS sequence"/>
</dbReference>
<dbReference type="EMBL" id="CAJFDH010000004">
    <property type="protein sequence ID" value="CAD5219013.1"/>
    <property type="molecule type" value="Genomic_DNA"/>
</dbReference>
<name>A0A811KVH3_9BILA</name>
<dbReference type="Gene3D" id="3.30.190.20">
    <property type="match status" value="1"/>
</dbReference>
<dbReference type="OrthoDB" id="1747252at2759"/>
<proteinExistence type="inferred from homology"/>
<dbReference type="InterPro" id="IPR016095">
    <property type="entry name" value="Ribosomal_uL1_3-a/b-sand"/>
</dbReference>
<dbReference type="SUPFAM" id="SSF56808">
    <property type="entry name" value="Ribosomal protein L1"/>
    <property type="match status" value="1"/>
</dbReference>
<comment type="similarity">
    <text evidence="1">Belongs to the universal ribosomal protein uL1 family.</text>
</comment>
<evidence type="ECO:0000256" key="1">
    <source>
        <dbReference type="ARBA" id="ARBA00010531"/>
    </source>
</evidence>
<evidence type="ECO:0000313" key="4">
    <source>
        <dbReference type="EMBL" id="CAD5219013.1"/>
    </source>
</evidence>
<dbReference type="Pfam" id="PF00687">
    <property type="entry name" value="Ribosomal_L1"/>
    <property type="match status" value="1"/>
</dbReference>
<gene>
    <name evidence="4" type="ORF">BOKJ2_LOCUS8223</name>
</gene>
<dbReference type="GO" id="GO:0005840">
    <property type="term" value="C:ribosome"/>
    <property type="evidence" value="ECO:0007669"/>
    <property type="project" value="UniProtKB-KW"/>
</dbReference>